<accession>A0ABW5J984</accession>
<dbReference type="RefSeq" id="WP_340235800.1">
    <property type="nucleotide sequence ID" value="NZ_JBBEWC010000005.1"/>
</dbReference>
<sequence>MKRTDLFQQMSKYASLSKVLLLLTLNLIGIGIIFILPKNISFIKLKVQGFYNTKLRLGNDLDSTARYNLVYAKEAAIIDLLDSVMQPDDIFLLPPQYYLVENAYKTSPATDPYTWTYPSKFKNLVMNKFNFVEITAPDSLLTKATHTFLADKKRGLRLVNLNDYSATQKEAIINHLKTYKPFGFFIPQTAIDYLKHKTHKQWKQ</sequence>
<organism evidence="2 3">
    <name type="scientific">Emticicia soli</name>
    <dbReference type="NCBI Taxonomy" id="2027878"/>
    <lineage>
        <taxon>Bacteria</taxon>
        <taxon>Pseudomonadati</taxon>
        <taxon>Bacteroidota</taxon>
        <taxon>Cytophagia</taxon>
        <taxon>Cytophagales</taxon>
        <taxon>Leadbetterellaceae</taxon>
        <taxon>Emticicia</taxon>
    </lineage>
</organism>
<evidence type="ECO:0000313" key="3">
    <source>
        <dbReference type="Proteomes" id="UP001597510"/>
    </source>
</evidence>
<reference evidence="3" key="1">
    <citation type="journal article" date="2019" name="Int. J. Syst. Evol. Microbiol.">
        <title>The Global Catalogue of Microorganisms (GCM) 10K type strain sequencing project: providing services to taxonomists for standard genome sequencing and annotation.</title>
        <authorList>
            <consortium name="The Broad Institute Genomics Platform"/>
            <consortium name="The Broad Institute Genome Sequencing Center for Infectious Disease"/>
            <person name="Wu L."/>
            <person name="Ma J."/>
        </authorList>
    </citation>
    <scope>NUCLEOTIDE SEQUENCE [LARGE SCALE GENOMIC DNA]</scope>
    <source>
        <strain evidence="3">KCTC 52344</strain>
    </source>
</reference>
<evidence type="ECO:0000313" key="2">
    <source>
        <dbReference type="EMBL" id="MFD2521613.1"/>
    </source>
</evidence>
<dbReference type="Proteomes" id="UP001597510">
    <property type="component" value="Unassembled WGS sequence"/>
</dbReference>
<keyword evidence="1" id="KW-1133">Transmembrane helix</keyword>
<keyword evidence="1" id="KW-0812">Transmembrane</keyword>
<keyword evidence="1" id="KW-0472">Membrane</keyword>
<feature type="transmembrane region" description="Helical" evidence="1">
    <location>
        <begin position="20"/>
        <end position="37"/>
    </location>
</feature>
<keyword evidence="3" id="KW-1185">Reference proteome</keyword>
<evidence type="ECO:0000256" key="1">
    <source>
        <dbReference type="SAM" id="Phobius"/>
    </source>
</evidence>
<dbReference type="EMBL" id="JBHULC010000011">
    <property type="protein sequence ID" value="MFD2521613.1"/>
    <property type="molecule type" value="Genomic_DNA"/>
</dbReference>
<name>A0ABW5J984_9BACT</name>
<comment type="caution">
    <text evidence="2">The sequence shown here is derived from an EMBL/GenBank/DDBJ whole genome shotgun (WGS) entry which is preliminary data.</text>
</comment>
<gene>
    <name evidence="2" type="ORF">ACFSR2_12020</name>
</gene>
<protein>
    <submittedName>
        <fullName evidence="2">Uncharacterized protein</fullName>
    </submittedName>
</protein>
<proteinExistence type="predicted"/>